<dbReference type="Proteomes" id="UP000026915">
    <property type="component" value="Chromosome 3"/>
</dbReference>
<accession>A0A061G8B3</accession>
<gene>
    <name evidence="1" type="ORF">TCM_016722</name>
</gene>
<dbReference type="InParanoid" id="A0A061G8B3"/>
<dbReference type="Gramene" id="EOY25402">
    <property type="protein sequence ID" value="EOY25402"/>
    <property type="gene ID" value="TCM_016722"/>
</dbReference>
<name>A0A061G8B3_THECC</name>
<dbReference type="HOGENOM" id="CLU_1638387_0_0_1"/>
<sequence>MANTESATGTTSPPFVLQILEKHLWYERNKIKGHGSKSLHLIHYFVLRVKNNNIEPFVPNITMLFIQKPIRFSIGPGPEQQHGTRQTFRSPELKQRDGKLFHSKDHTIVLHLHRFSLASLSACLCHPHPAPMARKDDSKLVLEGGERRNKTYTVQLETLTTS</sequence>
<dbReference type="AlphaFoldDB" id="A0A061G8B3"/>
<evidence type="ECO:0000313" key="1">
    <source>
        <dbReference type="EMBL" id="EOY25402.1"/>
    </source>
</evidence>
<protein>
    <submittedName>
        <fullName evidence="1">Uncharacterized protein</fullName>
    </submittedName>
</protein>
<proteinExistence type="predicted"/>
<organism evidence="1 2">
    <name type="scientific">Theobroma cacao</name>
    <name type="common">Cacao</name>
    <name type="synonym">Cocoa</name>
    <dbReference type="NCBI Taxonomy" id="3641"/>
    <lineage>
        <taxon>Eukaryota</taxon>
        <taxon>Viridiplantae</taxon>
        <taxon>Streptophyta</taxon>
        <taxon>Embryophyta</taxon>
        <taxon>Tracheophyta</taxon>
        <taxon>Spermatophyta</taxon>
        <taxon>Magnoliopsida</taxon>
        <taxon>eudicotyledons</taxon>
        <taxon>Gunneridae</taxon>
        <taxon>Pentapetalae</taxon>
        <taxon>rosids</taxon>
        <taxon>malvids</taxon>
        <taxon>Malvales</taxon>
        <taxon>Malvaceae</taxon>
        <taxon>Byttnerioideae</taxon>
        <taxon>Theobroma</taxon>
    </lineage>
</organism>
<evidence type="ECO:0000313" key="2">
    <source>
        <dbReference type="Proteomes" id="UP000026915"/>
    </source>
</evidence>
<reference evidence="1 2" key="1">
    <citation type="journal article" date="2013" name="Genome Biol.">
        <title>The genome sequence of the most widely cultivated cacao type and its use to identify candidate genes regulating pod color.</title>
        <authorList>
            <person name="Motamayor J.C."/>
            <person name="Mockaitis K."/>
            <person name="Schmutz J."/>
            <person name="Haiminen N."/>
            <person name="Iii D.L."/>
            <person name="Cornejo O."/>
            <person name="Findley S.D."/>
            <person name="Zheng P."/>
            <person name="Utro F."/>
            <person name="Royaert S."/>
            <person name="Saski C."/>
            <person name="Jenkins J."/>
            <person name="Podicheti R."/>
            <person name="Zhao M."/>
            <person name="Scheffler B.E."/>
            <person name="Stack J.C."/>
            <person name="Feltus F.A."/>
            <person name="Mustiga G.M."/>
            <person name="Amores F."/>
            <person name="Phillips W."/>
            <person name="Marelli J.P."/>
            <person name="May G.D."/>
            <person name="Shapiro H."/>
            <person name="Ma J."/>
            <person name="Bustamante C.D."/>
            <person name="Schnell R.J."/>
            <person name="Main D."/>
            <person name="Gilbert D."/>
            <person name="Parida L."/>
            <person name="Kuhn D.N."/>
        </authorList>
    </citation>
    <scope>NUCLEOTIDE SEQUENCE [LARGE SCALE GENOMIC DNA]</scope>
    <source>
        <strain evidence="2">cv. Matina 1-6</strain>
    </source>
</reference>
<keyword evidence="2" id="KW-1185">Reference proteome</keyword>
<dbReference type="EMBL" id="CM001881">
    <property type="protein sequence ID" value="EOY25402.1"/>
    <property type="molecule type" value="Genomic_DNA"/>
</dbReference>